<dbReference type="CDD" id="cd03801">
    <property type="entry name" value="GT4_PimA-like"/>
    <property type="match status" value="1"/>
</dbReference>
<dbReference type="Proteomes" id="UP000680348">
    <property type="component" value="Unassembled WGS sequence"/>
</dbReference>
<reference evidence="2" key="1">
    <citation type="submission" date="2021-04" db="EMBL/GenBank/DDBJ databases">
        <title>Pseudaminobacter soli sp. nov., isolated from paddy soil contaminated by heavy metals.</title>
        <authorList>
            <person name="Zhang K."/>
        </authorList>
    </citation>
    <scope>NUCLEOTIDE SEQUENCE</scope>
    <source>
        <strain evidence="2">19-2017</strain>
    </source>
</reference>
<dbReference type="InterPro" id="IPR055259">
    <property type="entry name" value="YkvP/CgeB_Glyco_trans-like"/>
</dbReference>
<dbReference type="SUPFAM" id="SSF53756">
    <property type="entry name" value="UDP-Glycosyltransferase/glycogen phosphorylase"/>
    <property type="match status" value="2"/>
</dbReference>
<evidence type="ECO:0000313" key="2">
    <source>
        <dbReference type="EMBL" id="MBS3648923.1"/>
    </source>
</evidence>
<dbReference type="PANTHER" id="PTHR12526:SF630">
    <property type="entry name" value="GLYCOSYLTRANSFERASE"/>
    <property type="match status" value="1"/>
</dbReference>
<gene>
    <name evidence="2" type="ORF">KEU06_09915</name>
</gene>
<sequence length="732" mass="83006">MRILVVADLSINQVDGSTIWMKNMIKLLSLLGSGMNIVVLAREQKSNQSPIVRDIEAISNATMLEPFDCLGKAVADEIITQDNLLDAVAGARARCGEFDFILCRGTAFAARLATHPQLRRRLIVYWTGISESLLVGGEPLLDVLARDNVKIIAQTHFVKNALEVFAGVFSGNIAVVPPMIDTASFQPGLMLTSSRDLVLSYSGKIDKDYLVLDLLKLAGCELPEGRRLKVDFIAGKLTRHKEDRNFPADWEAARRAADPANVTFSDNVPHSEIATLMQRGDFAWCVRSPRYDSIVEISTKMLEYAALGVPPIINRTPINEAVFWKDYPLFVESPDQALDLVRHLSLMTEEERHELTQSCRNIAARFDIALSIPTMRRFLNLDVRRIAGNVAEQVKLLVAGHDLKFLDRIIHRLRSVPSIELSFDRWRTTQVPEIDRQAFAHDADVVFCEWCCENAVWHSRNKRPGCRLIIRLHRFEAFRDFPARVDWRNVDQLIVVSDHFRNICVEQFGVPPEIIMVFPQFIEASELDRPKHRRAARTIGMVGINPFHHKRFDRALEFMKRLVSLDSSMMLRVRSAMPWDIGWVWESDGGERRLYENLFRQLMSDPELSERVIFDRPGRDMEEWYREVGFILSSSDSEGCHTSVIEGMASGCVPLVFNWPGAKSLFPSQFVYNELTSAADDVVRIASSGQLPELGKEMKAWVSRFDTDAFLVKLLGMIFGKGEIDVSGVREL</sequence>
<evidence type="ECO:0000259" key="1">
    <source>
        <dbReference type="Pfam" id="PF13524"/>
    </source>
</evidence>
<comment type="caution">
    <text evidence="2">The sequence shown here is derived from an EMBL/GenBank/DDBJ whole genome shotgun (WGS) entry which is preliminary data.</text>
</comment>
<name>A0A942E0I9_9HYPH</name>
<proteinExistence type="predicted"/>
<dbReference type="PANTHER" id="PTHR12526">
    <property type="entry name" value="GLYCOSYLTRANSFERASE"/>
    <property type="match status" value="1"/>
</dbReference>
<dbReference type="RefSeq" id="WP_188254481.1">
    <property type="nucleotide sequence ID" value="NZ_JABVCF010000004.1"/>
</dbReference>
<dbReference type="Pfam" id="PF13524">
    <property type="entry name" value="Glyco_trans_1_2"/>
    <property type="match status" value="1"/>
</dbReference>
<protein>
    <submittedName>
        <fullName evidence="2">Glycosyltransferase family 4 protein</fullName>
    </submittedName>
</protein>
<keyword evidence="3" id="KW-1185">Reference proteome</keyword>
<dbReference type="EMBL" id="JAGWCR010000004">
    <property type="protein sequence ID" value="MBS3648923.1"/>
    <property type="molecule type" value="Genomic_DNA"/>
</dbReference>
<feature type="domain" description="Spore protein YkvP/CgeB glycosyl transferase-like" evidence="1">
    <location>
        <begin position="249"/>
        <end position="360"/>
    </location>
</feature>
<evidence type="ECO:0000313" key="3">
    <source>
        <dbReference type="Proteomes" id="UP000680348"/>
    </source>
</evidence>
<accession>A0A942E0I9</accession>
<organism evidence="2 3">
    <name type="scientific">Pseudaminobacter soli</name>
    <name type="common">ex Zhang et al. 2022</name>
    <dbReference type="NCBI Taxonomy" id="2831468"/>
    <lineage>
        <taxon>Bacteria</taxon>
        <taxon>Pseudomonadati</taxon>
        <taxon>Pseudomonadota</taxon>
        <taxon>Alphaproteobacteria</taxon>
        <taxon>Hyphomicrobiales</taxon>
        <taxon>Phyllobacteriaceae</taxon>
        <taxon>Pseudaminobacter</taxon>
    </lineage>
</organism>
<dbReference type="Gene3D" id="3.40.50.2000">
    <property type="entry name" value="Glycogen Phosphorylase B"/>
    <property type="match status" value="2"/>
</dbReference>
<dbReference type="AlphaFoldDB" id="A0A942E0I9"/>